<feature type="region of interest" description="Disordered" evidence="28">
    <location>
        <begin position="18"/>
        <end position="43"/>
    </location>
</feature>
<comment type="catalytic activity">
    <reaction evidence="23">
        <text>butanoyl-CoA + oxidized [electron-transfer flavoprotein] + H(+) = (2E)-butenoyl-CoA + reduced [electron-transfer flavoprotein]</text>
        <dbReference type="Rhea" id="RHEA:24004"/>
        <dbReference type="Rhea" id="RHEA-COMP:10685"/>
        <dbReference type="Rhea" id="RHEA-COMP:10686"/>
        <dbReference type="ChEBI" id="CHEBI:15378"/>
        <dbReference type="ChEBI" id="CHEBI:57332"/>
        <dbReference type="ChEBI" id="CHEBI:57371"/>
        <dbReference type="ChEBI" id="CHEBI:57692"/>
        <dbReference type="ChEBI" id="CHEBI:58307"/>
    </reaction>
    <physiologicalReaction direction="left-to-right" evidence="23">
        <dbReference type="Rhea" id="RHEA:24005"/>
    </physiologicalReaction>
</comment>
<dbReference type="GO" id="GO:0003853">
    <property type="term" value="F:short-chain 2-methyl fatty acyl-CoA dehydrogenase activity"/>
    <property type="evidence" value="ECO:0007669"/>
    <property type="project" value="UniProtKB-EC"/>
</dbReference>
<feature type="domain" description="Acyl-CoA dehydrogenase/oxidase N-terminal" evidence="31">
    <location>
        <begin position="42"/>
        <end position="151"/>
    </location>
</feature>
<dbReference type="Gene3D" id="1.20.140.10">
    <property type="entry name" value="Butyryl-CoA Dehydrogenase, subunit A, domain 3"/>
    <property type="match status" value="1"/>
</dbReference>
<dbReference type="InterPro" id="IPR037069">
    <property type="entry name" value="AcylCoA_DH/ox_N_sf"/>
</dbReference>
<evidence type="ECO:0000256" key="24">
    <source>
        <dbReference type="ARBA" id="ARBA00049192"/>
    </source>
</evidence>
<dbReference type="PROSITE" id="PS00072">
    <property type="entry name" value="ACYL_COA_DH_1"/>
    <property type="match status" value="1"/>
</dbReference>
<evidence type="ECO:0000256" key="9">
    <source>
        <dbReference type="ARBA" id="ARBA00022832"/>
    </source>
</evidence>
<evidence type="ECO:0000256" key="12">
    <source>
        <dbReference type="ARBA" id="ARBA00023002"/>
    </source>
</evidence>
<evidence type="ECO:0000256" key="14">
    <source>
        <dbReference type="ARBA" id="ARBA00023128"/>
    </source>
</evidence>
<dbReference type="SUPFAM" id="SSF56645">
    <property type="entry name" value="Acyl-CoA dehydrogenase NM domain-like"/>
    <property type="match status" value="1"/>
</dbReference>
<dbReference type="Gene3D" id="2.40.110.10">
    <property type="entry name" value="Butyryl-CoA Dehydrogenase, subunit A, domain 2"/>
    <property type="match status" value="1"/>
</dbReference>
<evidence type="ECO:0000256" key="1">
    <source>
        <dbReference type="ARBA" id="ARBA00001974"/>
    </source>
</evidence>
<evidence type="ECO:0000256" key="28">
    <source>
        <dbReference type="SAM" id="MobiDB-lite"/>
    </source>
</evidence>
<keyword evidence="6" id="KW-0597">Phosphoprotein</keyword>
<keyword evidence="12 27" id="KW-0560">Oxidoreductase</keyword>
<comment type="subunit">
    <text evidence="5">Homotetramer.</text>
</comment>
<dbReference type="InterPro" id="IPR046373">
    <property type="entry name" value="Acyl-CoA_Oxase/DH_mid-dom_sf"/>
</dbReference>
<dbReference type="EC" id="1.3.8.5" evidence="16"/>
<evidence type="ECO:0000256" key="19">
    <source>
        <dbReference type="ARBA" id="ARBA00042821"/>
    </source>
</evidence>
<dbReference type="CDD" id="cd01158">
    <property type="entry name" value="SCAD_SBCAD"/>
    <property type="match status" value="1"/>
</dbReference>
<dbReference type="PIRSF" id="PIRSF016578">
    <property type="entry name" value="HsaA"/>
    <property type="match status" value="1"/>
</dbReference>
<dbReference type="FunFam" id="1.20.140.10:FF:000002">
    <property type="entry name" value="Acyl-CoA dehydrogenase short/branched chain"/>
    <property type="match status" value="1"/>
</dbReference>
<evidence type="ECO:0000259" key="30">
    <source>
        <dbReference type="Pfam" id="PF02770"/>
    </source>
</evidence>
<evidence type="ECO:0000256" key="25">
    <source>
        <dbReference type="ARBA" id="ARBA00049552"/>
    </source>
</evidence>
<evidence type="ECO:0000256" key="11">
    <source>
        <dbReference type="ARBA" id="ARBA00022990"/>
    </source>
</evidence>
<dbReference type="GO" id="GO:0006631">
    <property type="term" value="P:fatty acid metabolic process"/>
    <property type="evidence" value="ECO:0007669"/>
    <property type="project" value="UniProtKB-KW"/>
</dbReference>
<dbReference type="Proteomes" id="UP000002358">
    <property type="component" value="Chromosome 1"/>
</dbReference>
<reference evidence="32" key="1">
    <citation type="submission" date="2021-01" db="UniProtKB">
        <authorList>
            <consortium name="EnsemblMetazoa"/>
        </authorList>
    </citation>
    <scope>IDENTIFICATION</scope>
</reference>
<protein>
    <recommendedName>
        <fullName evidence="17">Short/branched chain specific acyl-CoA dehydrogenase, mitochondrial</fullName>
        <ecNumber evidence="16">1.3.8.5</ecNumber>
    </recommendedName>
    <alternativeName>
        <fullName evidence="19">2-methyl branched chain acyl-CoA dehydrogenase</fullName>
    </alternativeName>
    <alternativeName>
        <fullName evidence="18">2-methylbutyryl-coenzyme A dehydrogenase</fullName>
    </alternativeName>
</protein>
<dbReference type="PANTHER" id="PTHR43884">
    <property type="entry name" value="ACYL-COA DEHYDROGENASE"/>
    <property type="match status" value="1"/>
</dbReference>
<evidence type="ECO:0000256" key="20">
    <source>
        <dbReference type="ARBA" id="ARBA00048235"/>
    </source>
</evidence>
<keyword evidence="10" id="KW-0809">Transit peptide</keyword>
<dbReference type="OrthoDB" id="10262177at2759"/>
<dbReference type="InterPro" id="IPR009100">
    <property type="entry name" value="AcylCoA_DH/oxidase_NM_dom_sf"/>
</dbReference>
<keyword evidence="13" id="KW-0443">Lipid metabolism</keyword>
<evidence type="ECO:0000256" key="6">
    <source>
        <dbReference type="ARBA" id="ARBA00022553"/>
    </source>
</evidence>
<dbReference type="GO" id="GO:0046395">
    <property type="term" value="P:carboxylic acid catabolic process"/>
    <property type="evidence" value="ECO:0007669"/>
    <property type="project" value="UniProtKB-ARBA"/>
</dbReference>
<dbReference type="InterPro" id="IPR036250">
    <property type="entry name" value="AcylCo_DH-like_C"/>
</dbReference>
<feature type="compositionally biased region" description="Low complexity" evidence="28">
    <location>
        <begin position="18"/>
        <end position="34"/>
    </location>
</feature>
<evidence type="ECO:0000256" key="7">
    <source>
        <dbReference type="ARBA" id="ARBA00022630"/>
    </source>
</evidence>
<dbReference type="PANTHER" id="PTHR43884:SF1">
    <property type="entry name" value="SHORT_BRANCHED CHAIN SPECIFIC ACYL-COA DEHYDROGENASE, MITOCHONDRIAL"/>
    <property type="match status" value="1"/>
</dbReference>
<dbReference type="KEGG" id="nvi:103315463"/>
<dbReference type="GO" id="GO:0005759">
    <property type="term" value="C:mitochondrial matrix"/>
    <property type="evidence" value="ECO:0007669"/>
    <property type="project" value="UniProtKB-SubCell"/>
</dbReference>
<keyword evidence="33" id="KW-1185">Reference proteome</keyword>
<evidence type="ECO:0000256" key="13">
    <source>
        <dbReference type="ARBA" id="ARBA00023098"/>
    </source>
</evidence>
<keyword evidence="7 27" id="KW-0285">Flavoprotein</keyword>
<evidence type="ECO:0000256" key="18">
    <source>
        <dbReference type="ARBA" id="ARBA00041537"/>
    </source>
</evidence>
<evidence type="ECO:0000256" key="17">
    <source>
        <dbReference type="ARBA" id="ARBA00039850"/>
    </source>
</evidence>
<evidence type="ECO:0000256" key="22">
    <source>
        <dbReference type="ARBA" id="ARBA00048592"/>
    </source>
</evidence>
<dbReference type="Pfam" id="PF00441">
    <property type="entry name" value="Acyl-CoA_dh_1"/>
    <property type="match status" value="1"/>
</dbReference>
<comment type="pathway">
    <text evidence="15">Amino-acid degradation; L-isoleucine degradation.</text>
</comment>
<comment type="pathway">
    <text evidence="3">Lipid metabolism; mitochondrial fatty acid beta-oxidation.</text>
</comment>
<dbReference type="PROSITE" id="PS00073">
    <property type="entry name" value="ACYL_COA_DH_2"/>
    <property type="match status" value="1"/>
</dbReference>
<evidence type="ECO:0000256" key="5">
    <source>
        <dbReference type="ARBA" id="ARBA00011881"/>
    </source>
</evidence>
<comment type="similarity">
    <text evidence="4 27">Belongs to the acyl-CoA dehydrogenase family.</text>
</comment>
<evidence type="ECO:0000256" key="10">
    <source>
        <dbReference type="ARBA" id="ARBA00022946"/>
    </source>
</evidence>
<proteinExistence type="inferred from homology"/>
<keyword evidence="14" id="KW-0496">Mitochondrion</keyword>
<keyword evidence="9" id="KW-0276">Fatty acid metabolism</keyword>
<dbReference type="InterPro" id="IPR006091">
    <property type="entry name" value="Acyl-CoA_Oxase/DH_mid-dom"/>
</dbReference>
<dbReference type="GO" id="GO:0050660">
    <property type="term" value="F:flavin adenine dinucleotide binding"/>
    <property type="evidence" value="ECO:0007669"/>
    <property type="project" value="InterPro"/>
</dbReference>
<keyword evidence="11" id="KW-0007">Acetylation</keyword>
<dbReference type="FunFam" id="2.40.110.10:FF:000001">
    <property type="entry name" value="Acyl-CoA dehydrogenase, mitochondrial"/>
    <property type="match status" value="1"/>
</dbReference>
<keyword evidence="8 27" id="KW-0274">FAD</keyword>
<evidence type="ECO:0000256" key="23">
    <source>
        <dbReference type="ARBA" id="ARBA00049096"/>
    </source>
</evidence>
<organism evidence="32 33">
    <name type="scientific">Nasonia vitripennis</name>
    <name type="common">Parasitic wasp</name>
    <dbReference type="NCBI Taxonomy" id="7425"/>
    <lineage>
        <taxon>Eukaryota</taxon>
        <taxon>Metazoa</taxon>
        <taxon>Ecdysozoa</taxon>
        <taxon>Arthropoda</taxon>
        <taxon>Hexapoda</taxon>
        <taxon>Insecta</taxon>
        <taxon>Pterygota</taxon>
        <taxon>Neoptera</taxon>
        <taxon>Endopterygota</taxon>
        <taxon>Hymenoptera</taxon>
        <taxon>Apocrita</taxon>
        <taxon>Proctotrupomorpha</taxon>
        <taxon>Chalcidoidea</taxon>
        <taxon>Pteromalidae</taxon>
        <taxon>Pteromalinae</taxon>
        <taxon>Nasonia</taxon>
    </lineage>
</organism>
<evidence type="ECO:0000256" key="8">
    <source>
        <dbReference type="ARBA" id="ARBA00022827"/>
    </source>
</evidence>
<dbReference type="InParanoid" id="A0A7M7H8I1"/>
<dbReference type="Pfam" id="PF02771">
    <property type="entry name" value="Acyl-CoA_dh_N"/>
    <property type="match status" value="1"/>
</dbReference>
<comment type="catalytic activity">
    <reaction evidence="21">
        <text>valproyl-CoA + oxidized [electron-transfer flavoprotein] + H(+) = (2E)-2-propylpent-2-enoyl-CoA + reduced [electron-transfer flavoprotein]</text>
        <dbReference type="Rhea" id="RHEA:65344"/>
        <dbReference type="Rhea" id="RHEA-COMP:10685"/>
        <dbReference type="Rhea" id="RHEA-COMP:10686"/>
        <dbReference type="ChEBI" id="CHEBI:15378"/>
        <dbReference type="ChEBI" id="CHEBI:57692"/>
        <dbReference type="ChEBI" id="CHEBI:58307"/>
        <dbReference type="ChEBI" id="CHEBI:156457"/>
        <dbReference type="ChEBI" id="CHEBI:156458"/>
    </reaction>
    <physiologicalReaction direction="left-to-right" evidence="21">
        <dbReference type="Rhea" id="RHEA:65345"/>
    </physiologicalReaction>
</comment>
<comment type="catalytic activity">
    <reaction evidence="25">
        <text>(2S)-2-methylbutanoyl-CoA + oxidized [electron-transfer flavoprotein] + H(+) = (2E)-2-methylbut-2-enoyl-CoA + reduced [electron-transfer flavoprotein]</text>
        <dbReference type="Rhea" id="RHEA:48256"/>
        <dbReference type="Rhea" id="RHEA-COMP:10685"/>
        <dbReference type="Rhea" id="RHEA-COMP:10686"/>
        <dbReference type="ChEBI" id="CHEBI:15378"/>
        <dbReference type="ChEBI" id="CHEBI:57337"/>
        <dbReference type="ChEBI" id="CHEBI:57692"/>
        <dbReference type="ChEBI" id="CHEBI:58307"/>
        <dbReference type="ChEBI" id="CHEBI:88166"/>
    </reaction>
    <physiologicalReaction direction="left-to-right" evidence="25">
        <dbReference type="Rhea" id="RHEA:48257"/>
    </physiologicalReaction>
</comment>
<dbReference type="RefSeq" id="XP_008202569.1">
    <property type="nucleotide sequence ID" value="XM_008204347.4"/>
</dbReference>
<comment type="catalytic activity">
    <reaction evidence="22">
        <text>(2R)-2-methylbutanoyl-CoA + oxidized [electron-transfer flavoprotein] + H(+) = ethylacryloyl-CoA + reduced [electron-transfer flavoprotein]</text>
        <dbReference type="Rhea" id="RHEA:65296"/>
        <dbReference type="Rhea" id="RHEA-COMP:10685"/>
        <dbReference type="Rhea" id="RHEA-COMP:10686"/>
        <dbReference type="ChEBI" id="CHEBI:15378"/>
        <dbReference type="ChEBI" id="CHEBI:57692"/>
        <dbReference type="ChEBI" id="CHEBI:58307"/>
        <dbReference type="ChEBI" id="CHEBI:156439"/>
        <dbReference type="ChEBI" id="CHEBI:156440"/>
    </reaction>
    <physiologicalReaction direction="left-to-right" evidence="22">
        <dbReference type="Rhea" id="RHEA:65297"/>
    </physiologicalReaction>
</comment>
<evidence type="ECO:0000259" key="31">
    <source>
        <dbReference type="Pfam" id="PF02771"/>
    </source>
</evidence>
<evidence type="ECO:0000256" key="2">
    <source>
        <dbReference type="ARBA" id="ARBA00004305"/>
    </source>
</evidence>
<evidence type="ECO:0000256" key="21">
    <source>
        <dbReference type="ARBA" id="ARBA00048307"/>
    </source>
</evidence>
<evidence type="ECO:0000256" key="15">
    <source>
        <dbReference type="ARBA" id="ARBA00037895"/>
    </source>
</evidence>
<dbReference type="SMR" id="A0A7M7H8I1"/>
<evidence type="ECO:0000256" key="4">
    <source>
        <dbReference type="ARBA" id="ARBA00009347"/>
    </source>
</evidence>
<sequence>MQTPWRIAARAAKSAVAVARRAQSSSSSSSSSSSFRPLSHLTEDEEMMRDTVRRLADEEIRPLVRKMESDKRIDQGLLKKLHESGVMGMEIPAEYGGTGANFTSTMIAVEELAKVDASIAVLVDIQNTLINAIVRNVGSEEQKREYLPRLAGQYAGSFCLSEVVSGSDAFALKSSAKRDGEHYVLNGSKMWISNSDIAGLFVVFVNADPSAGYRGITAFLVERDTPGLKIARPESKLGLEASGTCAVHLEDVRVPASAVLGKVGQGYRYAASLLNESRIGIGAQQLGIAQGCLDATVPYTLERKQFGQEIFSFQALQHQLAQMAMEVECARLLVYNAARKLEHGEDVMREAAMAKLYASEMAQRVTSKCIDLMGGVGFTKDYPQEKYFRDCKAGTIYEGTSNMQLTTIAKSIRQQYS</sequence>
<dbReference type="InterPro" id="IPR006089">
    <property type="entry name" value="Acyl-CoA_DH_CS"/>
</dbReference>
<comment type="cofactor">
    <cofactor evidence="1 27">
        <name>FAD</name>
        <dbReference type="ChEBI" id="CHEBI:57692"/>
    </cofactor>
</comment>
<dbReference type="Pfam" id="PF02770">
    <property type="entry name" value="Acyl-CoA_dh_M"/>
    <property type="match status" value="1"/>
</dbReference>
<dbReference type="InterPro" id="IPR013786">
    <property type="entry name" value="AcylCoA_DH/ox_N"/>
</dbReference>
<dbReference type="EnsemblMetazoa" id="XM_008204347">
    <property type="protein sequence ID" value="XP_008202569"/>
    <property type="gene ID" value="LOC103315463"/>
</dbReference>
<evidence type="ECO:0000313" key="33">
    <source>
        <dbReference type="Proteomes" id="UP000002358"/>
    </source>
</evidence>
<evidence type="ECO:0000259" key="29">
    <source>
        <dbReference type="Pfam" id="PF00441"/>
    </source>
</evidence>
<accession>A0A7M7H8I1</accession>
<comment type="catalytic activity">
    <reaction evidence="24">
        <text>hexanoyl-CoA + oxidized [electron-transfer flavoprotein] + H(+) = (2E)-hexenoyl-CoA + reduced [electron-transfer flavoprotein]</text>
        <dbReference type="Rhea" id="RHEA:43464"/>
        <dbReference type="Rhea" id="RHEA-COMP:10685"/>
        <dbReference type="Rhea" id="RHEA-COMP:10686"/>
        <dbReference type="ChEBI" id="CHEBI:15378"/>
        <dbReference type="ChEBI" id="CHEBI:57692"/>
        <dbReference type="ChEBI" id="CHEBI:58307"/>
        <dbReference type="ChEBI" id="CHEBI:62077"/>
        <dbReference type="ChEBI" id="CHEBI:62620"/>
    </reaction>
    <physiologicalReaction direction="left-to-right" evidence="24">
        <dbReference type="Rhea" id="RHEA:43465"/>
    </physiologicalReaction>
</comment>
<dbReference type="InterPro" id="IPR009075">
    <property type="entry name" value="AcylCo_DH/oxidase_C"/>
</dbReference>
<evidence type="ECO:0000256" key="27">
    <source>
        <dbReference type="RuleBase" id="RU362125"/>
    </source>
</evidence>
<comment type="catalytic activity">
    <reaction evidence="20">
        <text>2-methylbutanoyl-CoA + oxidized [electron-transfer flavoprotein] + H(+) = (2E)-2-methylbut-2-enoyl-CoA + reduced [electron-transfer flavoprotein]</text>
        <dbReference type="Rhea" id="RHEA:43780"/>
        <dbReference type="Rhea" id="RHEA-COMP:10685"/>
        <dbReference type="Rhea" id="RHEA-COMP:10686"/>
        <dbReference type="ChEBI" id="CHEBI:15378"/>
        <dbReference type="ChEBI" id="CHEBI:57336"/>
        <dbReference type="ChEBI" id="CHEBI:57337"/>
        <dbReference type="ChEBI" id="CHEBI:57692"/>
        <dbReference type="ChEBI" id="CHEBI:58307"/>
        <dbReference type="EC" id="1.3.8.5"/>
    </reaction>
    <physiologicalReaction direction="left-to-right" evidence="20">
        <dbReference type="Rhea" id="RHEA:43781"/>
    </physiologicalReaction>
</comment>
<evidence type="ECO:0000313" key="32">
    <source>
        <dbReference type="EnsemblMetazoa" id="XP_008202569"/>
    </source>
</evidence>
<comment type="catalytic activity">
    <reaction evidence="26">
        <text>2-methylpropanoyl-CoA + oxidized [electron-transfer flavoprotein] + H(+) = 2-methylpropenoyl-CoA + reduced [electron-transfer flavoprotein]</text>
        <dbReference type="Rhea" id="RHEA:44180"/>
        <dbReference type="Rhea" id="RHEA-COMP:10685"/>
        <dbReference type="Rhea" id="RHEA-COMP:10686"/>
        <dbReference type="ChEBI" id="CHEBI:15378"/>
        <dbReference type="ChEBI" id="CHEBI:57338"/>
        <dbReference type="ChEBI" id="CHEBI:57692"/>
        <dbReference type="ChEBI" id="CHEBI:58307"/>
        <dbReference type="ChEBI" id="CHEBI:62500"/>
    </reaction>
    <physiologicalReaction direction="left-to-right" evidence="26">
        <dbReference type="Rhea" id="RHEA:44181"/>
    </physiologicalReaction>
</comment>
<dbReference type="AlphaFoldDB" id="A0A7M7H8I1"/>
<evidence type="ECO:0000256" key="3">
    <source>
        <dbReference type="ARBA" id="ARBA00005198"/>
    </source>
</evidence>
<feature type="domain" description="Acyl-CoA dehydrogenase/oxidase C-terminal" evidence="29">
    <location>
        <begin position="264"/>
        <end position="412"/>
    </location>
</feature>
<evidence type="ECO:0000256" key="16">
    <source>
        <dbReference type="ARBA" id="ARBA00039036"/>
    </source>
</evidence>
<comment type="subcellular location">
    <subcellularLocation>
        <location evidence="2">Mitochondrion matrix</location>
    </subcellularLocation>
</comment>
<feature type="domain" description="Acyl-CoA oxidase/dehydrogenase middle" evidence="30">
    <location>
        <begin position="157"/>
        <end position="252"/>
    </location>
</feature>
<dbReference type="Gene3D" id="1.10.540.10">
    <property type="entry name" value="Acyl-CoA dehydrogenase/oxidase, N-terminal domain"/>
    <property type="match status" value="1"/>
</dbReference>
<evidence type="ECO:0000256" key="26">
    <source>
        <dbReference type="ARBA" id="ARBA00051903"/>
    </source>
</evidence>
<dbReference type="GeneID" id="103315463"/>
<dbReference type="FunFam" id="1.10.540.10:FF:000012">
    <property type="entry name" value="Acyl-CoA dehydrogenase short/branched chain"/>
    <property type="match status" value="1"/>
</dbReference>
<dbReference type="SUPFAM" id="SSF47203">
    <property type="entry name" value="Acyl-CoA dehydrogenase C-terminal domain-like"/>
    <property type="match status" value="1"/>
</dbReference>
<name>A0A7M7H8I1_NASVI</name>